<keyword evidence="2" id="KW-0963">Cytoplasm</keyword>
<evidence type="ECO:0000313" key="7">
    <source>
        <dbReference type="EMBL" id="KAK8722839.1"/>
    </source>
</evidence>
<dbReference type="Gene3D" id="2.160.20.10">
    <property type="entry name" value="Single-stranded right-handed beta-helix, Pectin lyase-like"/>
    <property type="match status" value="1"/>
</dbReference>
<dbReference type="SUPFAM" id="SSF51126">
    <property type="entry name" value="Pectin lyase-like"/>
    <property type="match status" value="1"/>
</dbReference>
<dbReference type="GO" id="GO:0007112">
    <property type="term" value="P:male meiosis cytokinesis"/>
    <property type="evidence" value="ECO:0007669"/>
    <property type="project" value="TreeGrafter"/>
</dbReference>
<feature type="compositionally biased region" description="Low complexity" evidence="4">
    <location>
        <begin position="568"/>
        <end position="582"/>
    </location>
</feature>
<dbReference type="PANTHER" id="PTHR14695">
    <property type="entry name" value="SHC SH2-DOMAIN BINDING PROTEIN 1-RELATED"/>
    <property type="match status" value="1"/>
</dbReference>
<evidence type="ECO:0000256" key="3">
    <source>
        <dbReference type="ARBA" id="ARBA00023212"/>
    </source>
</evidence>
<proteinExistence type="predicted"/>
<dbReference type="InterPro" id="IPR012334">
    <property type="entry name" value="Pectin_lyas_fold"/>
</dbReference>
<protein>
    <recommendedName>
        <fullName evidence="9">Right handed beta helix domain-containing protein</fullName>
    </recommendedName>
</protein>
<feature type="domain" description="Right handed beta helix" evidence="5">
    <location>
        <begin position="396"/>
        <end position="511"/>
    </location>
</feature>
<sequence length="596" mass="65865">MERVGEQTKECRSTTSTPRSVDTREQLPDVYRATWKLEDHVAELESILQGVTADQVENRLVQYVENSIEPTGWRAIWRPSSDLSESVLNFQKPSDIYVDVINVSREKLLAEVKILKPVENDLAADDLKLIEENKNTQIMVPLMELYPLVEQENDVLDIATTTEVVDQIRFFYKNVWRAWDLEEEKCCYDYYLINSRLKLYRDIDSGIIPASVASELRSLVKQANFMQQEIKKIEAKSEWEGLDGEVDELDVARLIQLHKDLEQLKVRFEMLQDPVFREVLIHQQQVERCEIVSLDGGASTAKVKLVANSLTVTALACHMAKLPSIIKSLPQVPEDAACQTFPTLQLALDMAVQGDVVVVLPGNHSLIHLGLISVGGTLIGLGKGVNIKGGEEAGDILMDTSGNFTMKNITLQPSRGQVGIVHHDGILTLHDVTIEGGTGGFVGLGKTELQVNQVTVRGSSAIGMDFREGAKASVSSCIVVDCTIGIQMEQEAKVSLSATNIKENKECGVVVVWPVAADTSRLNNIPKQALLEYLLEECVGNDVRNNKIDVYVVGPLEKQVQEASSIPTTDSSDQASHTSSDSMDSGCEFIENVKTD</sequence>
<dbReference type="PANTHER" id="PTHR14695:SF4">
    <property type="entry name" value="PROTEIN NESSUN DORMA"/>
    <property type="match status" value="1"/>
</dbReference>
<feature type="region of interest" description="Disordered" evidence="4">
    <location>
        <begin position="1"/>
        <end position="24"/>
    </location>
</feature>
<name>A0AAW0W105_CHEQU</name>
<keyword evidence="3" id="KW-0206">Cytoskeleton</keyword>
<dbReference type="EMBL" id="JARKIK010000093">
    <property type="protein sequence ID" value="KAK8722839.1"/>
    <property type="molecule type" value="Genomic_DNA"/>
</dbReference>
<dbReference type="InterPro" id="IPR045140">
    <property type="entry name" value="SHCBP1-like"/>
</dbReference>
<dbReference type="Proteomes" id="UP001445076">
    <property type="component" value="Unassembled WGS sequence"/>
</dbReference>
<feature type="region of interest" description="Disordered" evidence="4">
    <location>
        <begin position="562"/>
        <end position="596"/>
    </location>
</feature>
<feature type="compositionally biased region" description="Basic and acidic residues" evidence="4">
    <location>
        <begin position="1"/>
        <end position="12"/>
    </location>
</feature>
<accession>A0AAW0W105</accession>
<evidence type="ECO:0008006" key="9">
    <source>
        <dbReference type="Google" id="ProtNLM"/>
    </source>
</evidence>
<organism evidence="7 8">
    <name type="scientific">Cherax quadricarinatus</name>
    <name type="common">Australian red claw crayfish</name>
    <dbReference type="NCBI Taxonomy" id="27406"/>
    <lineage>
        <taxon>Eukaryota</taxon>
        <taxon>Metazoa</taxon>
        <taxon>Ecdysozoa</taxon>
        <taxon>Arthropoda</taxon>
        <taxon>Crustacea</taxon>
        <taxon>Multicrustacea</taxon>
        <taxon>Malacostraca</taxon>
        <taxon>Eumalacostraca</taxon>
        <taxon>Eucarida</taxon>
        <taxon>Decapoda</taxon>
        <taxon>Pleocyemata</taxon>
        <taxon>Astacidea</taxon>
        <taxon>Parastacoidea</taxon>
        <taxon>Parastacidae</taxon>
        <taxon>Cherax</taxon>
    </lineage>
</organism>
<comment type="caution">
    <text evidence="7">The sequence shown here is derived from an EMBL/GenBank/DDBJ whole genome shotgun (WGS) entry which is preliminary data.</text>
</comment>
<feature type="domain" description="SHC SH2" evidence="6">
    <location>
        <begin position="45"/>
        <end position="277"/>
    </location>
</feature>
<reference evidence="7 8" key="1">
    <citation type="journal article" date="2024" name="BMC Genomics">
        <title>Genome assembly of redclaw crayfish (Cherax quadricarinatus) provides insights into its immune adaptation and hypoxia tolerance.</title>
        <authorList>
            <person name="Liu Z."/>
            <person name="Zheng J."/>
            <person name="Li H."/>
            <person name="Fang K."/>
            <person name="Wang S."/>
            <person name="He J."/>
            <person name="Zhou D."/>
            <person name="Weng S."/>
            <person name="Chi M."/>
            <person name="Gu Z."/>
            <person name="He J."/>
            <person name="Li F."/>
            <person name="Wang M."/>
        </authorList>
    </citation>
    <scope>NUCLEOTIDE SEQUENCE [LARGE SCALE GENOMIC DNA]</scope>
    <source>
        <strain evidence="7">ZL_2023a</strain>
    </source>
</reference>
<dbReference type="GO" id="GO:0007283">
    <property type="term" value="P:spermatogenesis"/>
    <property type="evidence" value="ECO:0007669"/>
    <property type="project" value="TreeGrafter"/>
</dbReference>
<evidence type="ECO:0000259" key="6">
    <source>
        <dbReference type="Pfam" id="PF23762"/>
    </source>
</evidence>
<evidence type="ECO:0000256" key="1">
    <source>
        <dbReference type="ARBA" id="ARBA00004186"/>
    </source>
</evidence>
<comment type="subcellular location">
    <subcellularLocation>
        <location evidence="1">Cytoplasm</location>
        <location evidence="1">Cytoskeleton</location>
        <location evidence="1">Spindle</location>
    </subcellularLocation>
</comment>
<evidence type="ECO:0000256" key="4">
    <source>
        <dbReference type="SAM" id="MobiDB-lite"/>
    </source>
</evidence>
<dbReference type="GO" id="GO:0005819">
    <property type="term" value="C:spindle"/>
    <property type="evidence" value="ECO:0007669"/>
    <property type="project" value="UniProtKB-SubCell"/>
</dbReference>
<gene>
    <name evidence="7" type="ORF">OTU49_012078</name>
</gene>
<dbReference type="AlphaFoldDB" id="A0AAW0W105"/>
<evidence type="ECO:0000259" key="5">
    <source>
        <dbReference type="Pfam" id="PF13229"/>
    </source>
</evidence>
<evidence type="ECO:0000313" key="8">
    <source>
        <dbReference type="Proteomes" id="UP001445076"/>
    </source>
</evidence>
<dbReference type="InterPro" id="IPR011050">
    <property type="entry name" value="Pectin_lyase_fold/virulence"/>
</dbReference>
<dbReference type="Pfam" id="PF13229">
    <property type="entry name" value="Beta_helix"/>
    <property type="match status" value="1"/>
</dbReference>
<evidence type="ECO:0000256" key="2">
    <source>
        <dbReference type="ARBA" id="ARBA00022490"/>
    </source>
</evidence>
<keyword evidence="8" id="KW-1185">Reference proteome</keyword>
<dbReference type="InterPro" id="IPR057508">
    <property type="entry name" value="SHCBP-like_N"/>
</dbReference>
<dbReference type="Pfam" id="PF23762">
    <property type="entry name" value="SHCBP_N"/>
    <property type="match status" value="1"/>
</dbReference>
<dbReference type="InterPro" id="IPR039448">
    <property type="entry name" value="Beta_helix"/>
</dbReference>